<dbReference type="AlphaFoldDB" id="A0A4D7QQM3"/>
<accession>A0A4D7QQM3</accession>
<protein>
    <recommendedName>
        <fullName evidence="4">DUF3617 family protein</fullName>
    </recommendedName>
</protein>
<sequence length="166" mass="18162">MRISAVLVLTTALCGSAQAFTVFDHITAPPRTPDPCFLRVYDGEHLARNPRQRVVRMTLRRVREAPAEENNEARYTVALTFQIRGNRDRFEVNGICTARGEAADCQGEGDAGAFRLSTPPGGGLRLDVVERLQAEGARGFSPDLMASDDRAFLLARVSSTLCPRGN</sequence>
<proteinExistence type="predicted"/>
<dbReference type="EMBL" id="CP039865">
    <property type="protein sequence ID" value="QCK88293.1"/>
    <property type="molecule type" value="Genomic_DNA"/>
</dbReference>
<keyword evidence="1" id="KW-0732">Signal</keyword>
<evidence type="ECO:0000256" key="1">
    <source>
        <dbReference type="SAM" id="SignalP"/>
    </source>
</evidence>
<evidence type="ECO:0000313" key="2">
    <source>
        <dbReference type="EMBL" id="QCK88293.1"/>
    </source>
</evidence>
<reference evidence="2 3" key="1">
    <citation type="submission" date="2019-04" db="EMBL/GenBank/DDBJ databases">
        <title>Phreatobacter aquaticus sp. nov.</title>
        <authorList>
            <person name="Choi A."/>
            <person name="Baek K."/>
        </authorList>
    </citation>
    <scope>NUCLEOTIDE SEQUENCE [LARGE SCALE GENOMIC DNA]</scope>
    <source>
        <strain evidence="2 3">NMCR1094</strain>
    </source>
</reference>
<evidence type="ECO:0000313" key="3">
    <source>
        <dbReference type="Proteomes" id="UP000298588"/>
    </source>
</evidence>
<dbReference type="RefSeq" id="WP_137101620.1">
    <property type="nucleotide sequence ID" value="NZ_CP039865.1"/>
</dbReference>
<name>A0A4D7QQM3_9HYPH</name>
<evidence type="ECO:0008006" key="4">
    <source>
        <dbReference type="Google" id="ProtNLM"/>
    </source>
</evidence>
<feature type="chain" id="PRO_5020271162" description="DUF3617 family protein" evidence="1">
    <location>
        <begin position="20"/>
        <end position="166"/>
    </location>
</feature>
<dbReference type="Proteomes" id="UP000298588">
    <property type="component" value="Chromosome"/>
</dbReference>
<dbReference type="OrthoDB" id="7839213at2"/>
<dbReference type="KEGG" id="paqt:E8L99_22290"/>
<gene>
    <name evidence="2" type="ORF">E8L99_22290</name>
</gene>
<feature type="signal peptide" evidence="1">
    <location>
        <begin position="1"/>
        <end position="19"/>
    </location>
</feature>
<organism evidence="2 3">
    <name type="scientific">Phreatobacter aquaticus</name>
    <dbReference type="NCBI Taxonomy" id="2570229"/>
    <lineage>
        <taxon>Bacteria</taxon>
        <taxon>Pseudomonadati</taxon>
        <taxon>Pseudomonadota</taxon>
        <taxon>Alphaproteobacteria</taxon>
        <taxon>Hyphomicrobiales</taxon>
        <taxon>Phreatobacteraceae</taxon>
        <taxon>Phreatobacter</taxon>
    </lineage>
</organism>
<keyword evidence="3" id="KW-1185">Reference proteome</keyword>